<dbReference type="EMBL" id="FRXO01000012">
    <property type="protein sequence ID" value="SHO67300.1"/>
    <property type="molecule type" value="Genomic_DNA"/>
</dbReference>
<evidence type="ECO:0000256" key="1">
    <source>
        <dbReference type="SAM" id="MobiDB-lite"/>
    </source>
</evidence>
<protein>
    <submittedName>
        <fullName evidence="3">Formylglycine-generating enzyme, required for sulfatase activity, contains SUMF1/FGE domain</fullName>
    </submittedName>
</protein>
<reference evidence="3 4" key="1">
    <citation type="submission" date="2016-12" db="EMBL/GenBank/DDBJ databases">
        <authorList>
            <person name="Song W.-J."/>
            <person name="Kurnit D.M."/>
        </authorList>
    </citation>
    <scope>NUCLEOTIDE SEQUENCE [LARGE SCALE GENOMIC DNA]</scope>
    <source>
        <strain evidence="3 4">DSM 19599</strain>
    </source>
</reference>
<keyword evidence="4" id="KW-1185">Reference proteome</keyword>
<dbReference type="SUPFAM" id="SSF56436">
    <property type="entry name" value="C-type lectin-like"/>
    <property type="match status" value="1"/>
</dbReference>
<dbReference type="Pfam" id="PF03781">
    <property type="entry name" value="FGE-sulfatase"/>
    <property type="match status" value="1"/>
</dbReference>
<organism evidence="3 4">
    <name type="scientific">Pseudoxanthobacter soli DSM 19599</name>
    <dbReference type="NCBI Taxonomy" id="1123029"/>
    <lineage>
        <taxon>Bacteria</taxon>
        <taxon>Pseudomonadati</taxon>
        <taxon>Pseudomonadota</taxon>
        <taxon>Alphaproteobacteria</taxon>
        <taxon>Hyphomicrobiales</taxon>
        <taxon>Segnochrobactraceae</taxon>
        <taxon>Pseudoxanthobacter</taxon>
    </lineage>
</organism>
<dbReference type="RefSeq" id="WP_428977663.1">
    <property type="nucleotide sequence ID" value="NZ_FRXO01000012.1"/>
</dbReference>
<dbReference type="Gene3D" id="3.90.1580.10">
    <property type="entry name" value="paralog of FGE (formylglycine-generating enzyme)"/>
    <property type="match status" value="1"/>
</dbReference>
<dbReference type="InterPro" id="IPR051043">
    <property type="entry name" value="Sulfatase_Mod_Factor_Kinase"/>
</dbReference>
<sequence length="332" mass="35978">MKVLDPVAPTTDGPMAEAAPSGMVWIAGGTFLMGSDDHYPEEAPAHPVAVDGFFIDPTPVTNAAFARFVDATGYVTVAERVPRAENYPGADPLLLVPGSLVFVAPDDDGNPDDWTRWWRFEPGACWRRPQGPDSSVDGLMDHPVVHICHEDATAYAAWAGKELPSEAEWEFAARGGLEGAAFAWGDDLVPDGIHRANTWQGRFPRENLAEDGYAGTSPVTAFPPNGYGLFDLIGNVWEWTDDWYRPRHAAPAAKACCLPRNPRGGSATDSVDPFSPGPPSPRKVLKGGSHLCAPSYCRRYRPAARQPQTVDTASVHIGFRCVRRVATKRGSE</sequence>
<dbReference type="Proteomes" id="UP000186406">
    <property type="component" value="Unassembled WGS sequence"/>
</dbReference>
<accession>A0A1M7ZQV9</accession>
<dbReference type="PANTHER" id="PTHR23150">
    <property type="entry name" value="SULFATASE MODIFYING FACTOR 1, 2"/>
    <property type="match status" value="1"/>
</dbReference>
<proteinExistence type="predicted"/>
<dbReference type="PANTHER" id="PTHR23150:SF19">
    <property type="entry name" value="FORMYLGLYCINE-GENERATING ENZYME"/>
    <property type="match status" value="1"/>
</dbReference>
<dbReference type="InterPro" id="IPR005532">
    <property type="entry name" value="SUMF_dom"/>
</dbReference>
<gene>
    <name evidence="3" type="ORF">SAMN02745172_03976</name>
</gene>
<feature type="region of interest" description="Disordered" evidence="1">
    <location>
        <begin position="260"/>
        <end position="287"/>
    </location>
</feature>
<feature type="domain" description="Sulfatase-modifying factor enzyme-like" evidence="2">
    <location>
        <begin position="22"/>
        <end position="323"/>
    </location>
</feature>
<dbReference type="InterPro" id="IPR016187">
    <property type="entry name" value="CTDL_fold"/>
</dbReference>
<evidence type="ECO:0000313" key="4">
    <source>
        <dbReference type="Proteomes" id="UP000186406"/>
    </source>
</evidence>
<dbReference type="AlphaFoldDB" id="A0A1M7ZQV9"/>
<dbReference type="InterPro" id="IPR042095">
    <property type="entry name" value="SUMF_sf"/>
</dbReference>
<dbReference type="GO" id="GO:0120147">
    <property type="term" value="F:formylglycine-generating oxidase activity"/>
    <property type="evidence" value="ECO:0007669"/>
    <property type="project" value="TreeGrafter"/>
</dbReference>
<evidence type="ECO:0000313" key="3">
    <source>
        <dbReference type="EMBL" id="SHO67300.1"/>
    </source>
</evidence>
<name>A0A1M7ZQV9_9HYPH</name>
<evidence type="ECO:0000259" key="2">
    <source>
        <dbReference type="Pfam" id="PF03781"/>
    </source>
</evidence>
<dbReference type="STRING" id="1123029.SAMN02745172_03976"/>